<feature type="compositionally biased region" description="Basic and acidic residues" evidence="1">
    <location>
        <begin position="190"/>
        <end position="203"/>
    </location>
</feature>
<reference evidence="2 3" key="1">
    <citation type="submission" date="2021-12" db="EMBL/GenBank/DDBJ databases">
        <title>Discovery of the Pendulisporaceae a myxobacterial family with distinct sporulation behavior and unique specialized metabolism.</title>
        <authorList>
            <person name="Garcia R."/>
            <person name="Popoff A."/>
            <person name="Bader C.D."/>
            <person name="Loehr J."/>
            <person name="Walesch S."/>
            <person name="Walt C."/>
            <person name="Boldt J."/>
            <person name="Bunk B."/>
            <person name="Haeckl F.J.F.P.J."/>
            <person name="Gunesch A.P."/>
            <person name="Birkelbach J."/>
            <person name="Nuebel U."/>
            <person name="Pietschmann T."/>
            <person name="Bach T."/>
            <person name="Mueller R."/>
        </authorList>
    </citation>
    <scope>NUCLEOTIDE SEQUENCE [LARGE SCALE GENOMIC DNA]</scope>
    <source>
        <strain evidence="2 3">MSr12523</strain>
    </source>
</reference>
<feature type="region of interest" description="Disordered" evidence="1">
    <location>
        <begin position="180"/>
        <end position="203"/>
    </location>
</feature>
<name>A0ABZ2KDS8_9BACT</name>
<evidence type="ECO:0000256" key="1">
    <source>
        <dbReference type="SAM" id="MobiDB-lite"/>
    </source>
</evidence>
<dbReference type="EMBL" id="CP089982">
    <property type="protein sequence ID" value="WXA96853.1"/>
    <property type="molecule type" value="Genomic_DNA"/>
</dbReference>
<dbReference type="RefSeq" id="WP_394847467.1">
    <property type="nucleotide sequence ID" value="NZ_CP089982.1"/>
</dbReference>
<dbReference type="Proteomes" id="UP001379533">
    <property type="component" value="Chromosome"/>
</dbReference>
<proteinExistence type="predicted"/>
<gene>
    <name evidence="2" type="ORF">LZC95_08385</name>
</gene>
<evidence type="ECO:0000313" key="2">
    <source>
        <dbReference type="EMBL" id="WXA96853.1"/>
    </source>
</evidence>
<accession>A0ABZ2KDS8</accession>
<keyword evidence="3" id="KW-1185">Reference proteome</keyword>
<protein>
    <submittedName>
        <fullName evidence="2">Uncharacterized protein</fullName>
    </submittedName>
</protein>
<organism evidence="2 3">
    <name type="scientific">Pendulispora brunnea</name>
    <dbReference type="NCBI Taxonomy" id="2905690"/>
    <lineage>
        <taxon>Bacteria</taxon>
        <taxon>Pseudomonadati</taxon>
        <taxon>Myxococcota</taxon>
        <taxon>Myxococcia</taxon>
        <taxon>Myxococcales</taxon>
        <taxon>Sorangiineae</taxon>
        <taxon>Pendulisporaceae</taxon>
        <taxon>Pendulispora</taxon>
    </lineage>
</organism>
<sequence>MLGAYAFDLEFPVWFSHSASHDRDLYAVVDPAALPAIHLTDIRPASALRPLEDPYFVKTLMVRDGRFRAIQRAFGLAGQGAVGELRLNRERVPIVMLAHGSGFHLGAPLVRRLNLPSDATGYTQARVHMSGEILSKLATKAAYEPETGRVVDLSDLFHWMRAIRRPVADEDNDVTGVRQIGVQRQNDAPPDTHRVPNTTREGR</sequence>
<evidence type="ECO:0000313" key="3">
    <source>
        <dbReference type="Proteomes" id="UP001379533"/>
    </source>
</evidence>